<evidence type="ECO:0000313" key="1">
    <source>
        <dbReference type="EMBL" id="CAB4140832.1"/>
    </source>
</evidence>
<protein>
    <submittedName>
        <fullName evidence="1">Uncharacterized protein</fullName>
    </submittedName>
</protein>
<organism evidence="1">
    <name type="scientific">uncultured Caudovirales phage</name>
    <dbReference type="NCBI Taxonomy" id="2100421"/>
    <lineage>
        <taxon>Viruses</taxon>
        <taxon>Duplodnaviria</taxon>
        <taxon>Heunggongvirae</taxon>
        <taxon>Uroviricota</taxon>
        <taxon>Caudoviricetes</taxon>
        <taxon>Peduoviridae</taxon>
        <taxon>Maltschvirus</taxon>
        <taxon>Maltschvirus maltsch</taxon>
    </lineage>
</organism>
<proteinExistence type="predicted"/>
<sequence>MSGDAKKISELVVANTLSSTDRVVVLVNPASSANVRTITTANFANSVAARFITNTAPVSNTSPGTPGQIAYDAASIYICVANSKWGKAALTLAW</sequence>
<gene>
    <name evidence="1" type="ORF">UFOVP395_167</name>
</gene>
<reference evidence="1" key="1">
    <citation type="submission" date="2020-04" db="EMBL/GenBank/DDBJ databases">
        <authorList>
            <person name="Chiriac C."/>
            <person name="Salcher M."/>
            <person name="Ghai R."/>
            <person name="Kavagutti S V."/>
        </authorList>
    </citation>
    <scope>NUCLEOTIDE SEQUENCE</scope>
</reference>
<dbReference type="EMBL" id="LR796380">
    <property type="protein sequence ID" value="CAB4140832.1"/>
    <property type="molecule type" value="Genomic_DNA"/>
</dbReference>
<name>A0A6J5M3N6_9CAUD</name>
<accession>A0A6J5M3N6</accession>